<keyword evidence="3" id="KW-0677">Repeat</keyword>
<dbReference type="SUPFAM" id="SSF57756">
    <property type="entry name" value="Retrovirus zinc finger-like domains"/>
    <property type="match status" value="2"/>
</dbReference>
<dbReference type="Gene3D" id="4.10.60.10">
    <property type="entry name" value="Zinc finger, CCHC-type"/>
    <property type="match status" value="2"/>
</dbReference>
<dbReference type="InterPro" id="IPR001878">
    <property type="entry name" value="Znf_CCHC"/>
</dbReference>
<feature type="domain" description="CCHC-type" evidence="11">
    <location>
        <begin position="127"/>
        <end position="142"/>
    </location>
</feature>
<evidence type="ECO:0000256" key="5">
    <source>
        <dbReference type="ARBA" id="ARBA00022833"/>
    </source>
</evidence>
<evidence type="ECO:0000256" key="10">
    <source>
        <dbReference type="SAM" id="MobiDB-lite"/>
    </source>
</evidence>
<feature type="compositionally biased region" description="Basic and acidic residues" evidence="10">
    <location>
        <begin position="361"/>
        <end position="375"/>
    </location>
</feature>
<reference evidence="13" key="1">
    <citation type="submission" date="2025-08" db="UniProtKB">
        <authorList>
            <consortium name="RefSeq"/>
        </authorList>
    </citation>
    <scope>IDENTIFICATION</scope>
</reference>
<evidence type="ECO:0000256" key="4">
    <source>
        <dbReference type="ARBA" id="ARBA00022771"/>
    </source>
</evidence>
<gene>
    <name evidence="13" type="primary">LOC100198974</name>
</gene>
<evidence type="ECO:0000259" key="11">
    <source>
        <dbReference type="PROSITE" id="PS50158"/>
    </source>
</evidence>
<keyword evidence="6" id="KW-0539">Nucleus</keyword>
<keyword evidence="12" id="KW-1185">Reference proteome</keyword>
<feature type="region of interest" description="Disordered" evidence="10">
    <location>
        <begin position="361"/>
        <end position="447"/>
    </location>
</feature>
<evidence type="ECO:0000256" key="6">
    <source>
        <dbReference type="ARBA" id="ARBA00023242"/>
    </source>
</evidence>
<dbReference type="PANTHER" id="PTHR46543">
    <property type="entry name" value="ZINC FINGER CCHC DOMAIN-CONTAINING PROTEIN 7"/>
    <property type="match status" value="1"/>
</dbReference>
<evidence type="ECO:0000256" key="8">
    <source>
        <dbReference type="ARBA" id="ARBA00043023"/>
    </source>
</evidence>
<proteinExistence type="predicted"/>
<dbReference type="Pfam" id="PF00098">
    <property type="entry name" value="zf-CCHC"/>
    <property type="match status" value="2"/>
</dbReference>
<evidence type="ECO:0000256" key="7">
    <source>
        <dbReference type="ARBA" id="ARBA00041190"/>
    </source>
</evidence>
<feature type="compositionally biased region" description="Basic and acidic residues" evidence="10">
    <location>
        <begin position="383"/>
        <end position="410"/>
    </location>
</feature>
<feature type="domain" description="CCHC-type" evidence="11">
    <location>
        <begin position="166"/>
        <end position="181"/>
    </location>
</feature>
<dbReference type="PROSITE" id="PS50158">
    <property type="entry name" value="ZF_CCHC"/>
    <property type="match status" value="3"/>
</dbReference>
<organism evidence="12 13">
    <name type="scientific">Hydra vulgaris</name>
    <name type="common">Hydra</name>
    <name type="synonym">Hydra attenuata</name>
    <dbReference type="NCBI Taxonomy" id="6087"/>
    <lineage>
        <taxon>Eukaryota</taxon>
        <taxon>Metazoa</taxon>
        <taxon>Cnidaria</taxon>
        <taxon>Hydrozoa</taxon>
        <taxon>Hydroidolina</taxon>
        <taxon>Anthoathecata</taxon>
        <taxon>Aplanulata</taxon>
        <taxon>Hydridae</taxon>
        <taxon>Hydra</taxon>
    </lineage>
</organism>
<keyword evidence="2" id="KW-0479">Metal-binding</keyword>
<dbReference type="GeneID" id="100198974"/>
<feature type="compositionally biased region" description="Basic and acidic residues" evidence="10">
    <location>
        <begin position="419"/>
        <end position="447"/>
    </location>
</feature>
<evidence type="ECO:0000256" key="1">
    <source>
        <dbReference type="ARBA" id="ARBA00004123"/>
    </source>
</evidence>
<dbReference type="InterPro" id="IPR036875">
    <property type="entry name" value="Znf_CCHC_sf"/>
</dbReference>
<evidence type="ECO:0000313" key="12">
    <source>
        <dbReference type="Proteomes" id="UP001652625"/>
    </source>
</evidence>
<dbReference type="PANTHER" id="PTHR46543:SF1">
    <property type="entry name" value="ZINC FINGER CCHC DOMAIN-CONTAINING PROTEIN 7"/>
    <property type="match status" value="1"/>
</dbReference>
<comment type="subcellular location">
    <subcellularLocation>
        <location evidence="1">Nucleus</location>
    </subcellularLocation>
</comment>
<evidence type="ECO:0000256" key="9">
    <source>
        <dbReference type="PROSITE-ProRule" id="PRU00047"/>
    </source>
</evidence>
<keyword evidence="5" id="KW-0862">Zinc</keyword>
<evidence type="ECO:0000313" key="13">
    <source>
        <dbReference type="RefSeq" id="XP_065649179.1"/>
    </source>
</evidence>
<dbReference type="SMART" id="SM00343">
    <property type="entry name" value="ZnF_C2HC"/>
    <property type="match status" value="5"/>
</dbReference>
<evidence type="ECO:0000256" key="3">
    <source>
        <dbReference type="ARBA" id="ARBA00022737"/>
    </source>
</evidence>
<accession>A0ABM4BJG0</accession>
<dbReference type="Proteomes" id="UP001652625">
    <property type="component" value="Chromosome 03"/>
</dbReference>
<dbReference type="InterPro" id="IPR051644">
    <property type="entry name" value="TRAMP_AT-DNA-binding"/>
</dbReference>
<dbReference type="RefSeq" id="XP_065649179.1">
    <property type="nucleotide sequence ID" value="XM_065793107.1"/>
</dbReference>
<feature type="domain" description="CCHC-type" evidence="11">
    <location>
        <begin position="190"/>
        <end position="205"/>
    </location>
</feature>
<feature type="region of interest" description="Disordered" evidence="10">
    <location>
        <begin position="560"/>
        <end position="581"/>
    </location>
</feature>
<name>A0ABM4BJG0_HYDVU</name>
<protein>
    <recommendedName>
        <fullName evidence="7">Zinc finger CCHC domain-containing protein 7</fullName>
    </recommendedName>
    <alternativeName>
        <fullName evidence="8">TRAMP-like complex RNA-binding factor ZCCHC7</fullName>
    </alternativeName>
</protein>
<keyword evidence="4 9" id="KW-0863">Zinc-finger</keyword>
<evidence type="ECO:0000256" key="2">
    <source>
        <dbReference type="ARBA" id="ARBA00022723"/>
    </source>
</evidence>
<feature type="compositionally biased region" description="Basic residues" evidence="10">
    <location>
        <begin position="560"/>
        <end position="569"/>
    </location>
</feature>
<sequence length="739" mass="86687">MEFGNEELETFEDDIYRDDFSTNSESDIEGYLYSQVHYASNLDIGTSLDNSSNLNESIAVEYPEIQRSDYFVLGEKEKHKMEEVKPLFGANHWELDELDMLDKNDSQKNFKHVSRYYATSSLPNIFCYNCDERGHLMRDCSKPKKIPTCYLCGGNHTRHKCINDLCYNCMNPGHISKDCKEPRSSYQQTCLRCNFQGHTKKNCPEVWRQYHLTVEDGKIVKPSKYKTNKTRYCYNCASKKHFGEDCLKQRFSCRIYYSQFVVCYDKCSNTGIKSKSHKSDIIISEKKFDRSHKMNKQDSSHLSLCKNKSSENLKEEKLNKSHELYLETRLDANMKSVSRDISKTNINSNLDCNIKSSKTARKEKVNEKECSETKKIDRKRKHATENIEKDSESKRVKIHESEKEKNDKSLSKSKNKKKPKDDQIIKKKDRKIKEEKKEKRKEREQDRKENFKLFNAISSKLKKRKVENMWLNNEDTIPNEIRFSMLKEFGISCDNENTDDEVSKVPKKLNYSSFLSKIKEKGGIDFIKNEDFIPVGLASEEELRYTTTIKKFENKYNRRRNKKMEKKKKVSIETSSSGKKLSLSPSLDKVTLNNVRDIILYSDPEEEIDLRSQEAILRSNPEINIYDEDVSYDHDLIKDKVLPKKSCHNGKLIGCLTQYNPNEVHQDHLVTYGLIKPTQEFRRDLIKNGSQKNLKSVDETKRVHKKWFRYGSSNKKNNQLNSSKNKIVFRGFQSFMTKK</sequence>